<dbReference type="AlphaFoldDB" id="A0A2S2QTT1"/>
<dbReference type="EMBL" id="GGMS01011956">
    <property type="protein sequence ID" value="MBY81159.1"/>
    <property type="molecule type" value="Transcribed_RNA"/>
</dbReference>
<sequence length="122" mass="14418">MRSRDRLVVEGMIDRTYRVSTNQYFLVSGTRIVFSRTLWCDGVFYKYANKNKKIEIQHEVNFSYTSIRHCRGPTRRSPYRLPNQSVMRSVKLSCVYHTTAVHAFTWSVVHNWSTKYVPYIGA</sequence>
<gene>
    <name evidence="1" type="ORF">g.724</name>
</gene>
<proteinExistence type="predicted"/>
<protein>
    <submittedName>
        <fullName evidence="1">Uncharacterized protein</fullName>
    </submittedName>
</protein>
<reference evidence="1" key="1">
    <citation type="submission" date="2018-04" db="EMBL/GenBank/DDBJ databases">
        <title>Transcriptome assembly of Sipha flava.</title>
        <authorList>
            <person name="Scully E.D."/>
            <person name="Geib S.M."/>
            <person name="Palmer N.A."/>
            <person name="Koch K."/>
            <person name="Bradshaw J."/>
            <person name="Heng-Moss T."/>
            <person name="Sarath G."/>
        </authorList>
    </citation>
    <scope>NUCLEOTIDE SEQUENCE</scope>
</reference>
<accession>A0A2S2QTT1</accession>
<organism evidence="1">
    <name type="scientific">Sipha flava</name>
    <name type="common">yellow sugarcane aphid</name>
    <dbReference type="NCBI Taxonomy" id="143950"/>
    <lineage>
        <taxon>Eukaryota</taxon>
        <taxon>Metazoa</taxon>
        <taxon>Ecdysozoa</taxon>
        <taxon>Arthropoda</taxon>
        <taxon>Hexapoda</taxon>
        <taxon>Insecta</taxon>
        <taxon>Pterygota</taxon>
        <taxon>Neoptera</taxon>
        <taxon>Paraneoptera</taxon>
        <taxon>Hemiptera</taxon>
        <taxon>Sternorrhyncha</taxon>
        <taxon>Aphidomorpha</taxon>
        <taxon>Aphidoidea</taxon>
        <taxon>Aphididae</taxon>
        <taxon>Sipha</taxon>
    </lineage>
</organism>
<evidence type="ECO:0000313" key="1">
    <source>
        <dbReference type="EMBL" id="MBY81159.1"/>
    </source>
</evidence>
<name>A0A2S2QTT1_9HEMI</name>